<keyword evidence="3" id="KW-1185">Reference proteome</keyword>
<dbReference type="Pfam" id="PF11218">
    <property type="entry name" value="DUF3011"/>
    <property type="match status" value="1"/>
</dbReference>
<dbReference type="EMBL" id="CAJPWZ010001142">
    <property type="protein sequence ID" value="CAG2209249.1"/>
    <property type="molecule type" value="Genomic_DNA"/>
</dbReference>
<keyword evidence="1" id="KW-0812">Transmembrane</keyword>
<reference evidence="2" key="1">
    <citation type="submission" date="2021-03" db="EMBL/GenBank/DDBJ databases">
        <authorList>
            <person name="Bekaert M."/>
        </authorList>
    </citation>
    <scope>NUCLEOTIDE SEQUENCE</scope>
</reference>
<name>A0A8S3RJ44_MYTED</name>
<dbReference type="AlphaFoldDB" id="A0A8S3RJ44"/>
<evidence type="ECO:0000313" key="3">
    <source>
        <dbReference type="Proteomes" id="UP000683360"/>
    </source>
</evidence>
<dbReference type="InterPro" id="IPR021381">
    <property type="entry name" value="DUF3011"/>
</dbReference>
<gene>
    <name evidence="2" type="ORF">MEDL_23391</name>
</gene>
<evidence type="ECO:0000313" key="2">
    <source>
        <dbReference type="EMBL" id="CAG2209249.1"/>
    </source>
</evidence>
<comment type="caution">
    <text evidence="2">The sequence shown here is derived from an EMBL/GenBank/DDBJ whole genome shotgun (WGS) entry which is preliminary data.</text>
</comment>
<evidence type="ECO:0000256" key="1">
    <source>
        <dbReference type="SAM" id="Phobius"/>
    </source>
</evidence>
<keyword evidence="1" id="KW-1133">Transmembrane helix</keyword>
<organism evidence="2 3">
    <name type="scientific">Mytilus edulis</name>
    <name type="common">Blue mussel</name>
    <dbReference type="NCBI Taxonomy" id="6550"/>
    <lineage>
        <taxon>Eukaryota</taxon>
        <taxon>Metazoa</taxon>
        <taxon>Spiralia</taxon>
        <taxon>Lophotrochozoa</taxon>
        <taxon>Mollusca</taxon>
        <taxon>Bivalvia</taxon>
        <taxon>Autobranchia</taxon>
        <taxon>Pteriomorphia</taxon>
        <taxon>Mytilida</taxon>
        <taxon>Mytiloidea</taxon>
        <taxon>Mytilidae</taxon>
        <taxon>Mytilinae</taxon>
        <taxon>Mytilus</taxon>
    </lineage>
</organism>
<sequence>MEIYSYSIILISVFLYEEIQSQQCVKKKCESKNGRYKSCKINSIPDDNFITSVTVEDEKGSGESNEGCTFNVTYGYTANTIWVNKGCRADFIACYSRATTLSTSISSTETEELSTESFSSTNITTLPDKTTKHINQSTSRPMKMGSNKNTAGLVGGIIAGVGFVVVALVVLIFILKRFSLYCFAREIRYENKNDEQNYTGNQDDAYINSNASDIQGNNKNYTTLGNERDTHYYKETRNSPQRESEYYNIEPPQSEIEYHTNEPHSYMTVYDSLDQNKKSALTNATYEEVQQKENGSTKILGKAGDKPHYDYAEFASSITNSQDGTNSKISNEPHEYFILDPKEITYENHKYHSSGKNPILVRQRTILYLTQKKQAFTEAQLKTWILLERTYLQRQPIVLVNSLSRLFNY</sequence>
<feature type="transmembrane region" description="Helical" evidence="1">
    <location>
        <begin position="150"/>
        <end position="175"/>
    </location>
</feature>
<dbReference type="Proteomes" id="UP000683360">
    <property type="component" value="Unassembled WGS sequence"/>
</dbReference>
<protein>
    <submittedName>
        <fullName evidence="2">Uncharacterized protein</fullName>
    </submittedName>
</protein>
<dbReference type="OrthoDB" id="6118895at2759"/>
<accession>A0A8S3RJ44</accession>
<proteinExistence type="predicted"/>
<keyword evidence="1" id="KW-0472">Membrane</keyword>